<evidence type="ECO:0000256" key="1">
    <source>
        <dbReference type="ARBA" id="ARBA00004141"/>
    </source>
</evidence>
<reference evidence="10" key="1">
    <citation type="submission" date="2021-12" db="EMBL/GenBank/DDBJ databases">
        <authorList>
            <person name="Zaccaron A."/>
            <person name="Stergiopoulos I."/>
        </authorList>
    </citation>
    <scope>NUCLEOTIDE SEQUENCE</scope>
    <source>
        <strain evidence="10">Race5_Kim</strain>
    </source>
</reference>
<comment type="similarity">
    <text evidence="2 8">Belongs to the MIP/aquaporin (TC 1.A.8) family.</text>
</comment>
<reference evidence="10" key="2">
    <citation type="journal article" date="2022" name="Microb. Genom.">
        <title>A chromosome-scale genome assembly of the tomato pathogen Cladosporium fulvum reveals a compartmentalized genome architecture and the presence of a dispensable chromosome.</title>
        <authorList>
            <person name="Zaccaron A.Z."/>
            <person name="Chen L.H."/>
            <person name="Samaras A."/>
            <person name="Stergiopoulos I."/>
        </authorList>
    </citation>
    <scope>NUCLEOTIDE SEQUENCE</scope>
    <source>
        <strain evidence="10">Race5_Kim</strain>
    </source>
</reference>
<evidence type="ECO:0000256" key="3">
    <source>
        <dbReference type="ARBA" id="ARBA00022692"/>
    </source>
</evidence>
<keyword evidence="3 8" id="KW-0812">Transmembrane</keyword>
<feature type="transmembrane region" description="Helical" evidence="9">
    <location>
        <begin position="133"/>
        <end position="154"/>
    </location>
</feature>
<dbReference type="KEGG" id="ffu:CLAFUR5_05058"/>
<dbReference type="EMBL" id="CP090166">
    <property type="protein sequence ID" value="UJO16565.1"/>
    <property type="molecule type" value="Genomic_DNA"/>
</dbReference>
<evidence type="ECO:0000256" key="9">
    <source>
        <dbReference type="SAM" id="Phobius"/>
    </source>
</evidence>
<organism evidence="10 11">
    <name type="scientific">Passalora fulva</name>
    <name type="common">Tomato leaf mold</name>
    <name type="synonym">Cladosporium fulvum</name>
    <dbReference type="NCBI Taxonomy" id="5499"/>
    <lineage>
        <taxon>Eukaryota</taxon>
        <taxon>Fungi</taxon>
        <taxon>Dikarya</taxon>
        <taxon>Ascomycota</taxon>
        <taxon>Pezizomycotina</taxon>
        <taxon>Dothideomycetes</taxon>
        <taxon>Dothideomycetidae</taxon>
        <taxon>Mycosphaerellales</taxon>
        <taxon>Mycosphaerellaceae</taxon>
        <taxon>Fulvia</taxon>
    </lineage>
</organism>
<keyword evidence="11" id="KW-1185">Reference proteome</keyword>
<dbReference type="GeneID" id="71984936"/>
<protein>
    <submittedName>
        <fullName evidence="10">Aquaporin-1</fullName>
    </submittedName>
</protein>
<sequence>MASKLSFGIPMGGFMELHDRHKQSALQGHFVAATGERCSSNLRLQTDMQSEFVGTFLFLFFAFLGHSMSVVSAPHYAADGSNSNQTVIYIALSYGLPLLVTAWDLFRVSGGLFNPAVTLGLVMTGQLPWIRGVIFFPVQLLGGVCAAAVANAIIPGDIAVTQTTLGNGVSVVQGLFSEMLLTSLLVFTILMLAVEKSKATFMAPIGIGMALFVTQIAGVYYTGASLNPARSFGPCVAAANFQGYHWIYWVGPFLGAAVSGGYWHFVKFSNYEEANPGQASAKGAFADDIDAARGAQRMLSTSTA</sequence>
<dbReference type="PRINTS" id="PR00783">
    <property type="entry name" value="MINTRINSICP"/>
</dbReference>
<feature type="transmembrane region" description="Helical" evidence="9">
    <location>
        <begin position="246"/>
        <end position="265"/>
    </location>
</feature>
<dbReference type="RefSeq" id="XP_047760931.1">
    <property type="nucleotide sequence ID" value="XM_047904206.1"/>
</dbReference>
<dbReference type="Pfam" id="PF00230">
    <property type="entry name" value="MIP"/>
    <property type="match status" value="1"/>
</dbReference>
<evidence type="ECO:0000256" key="8">
    <source>
        <dbReference type="RuleBase" id="RU000477"/>
    </source>
</evidence>
<dbReference type="GO" id="GO:0015250">
    <property type="term" value="F:water channel activity"/>
    <property type="evidence" value="ECO:0007669"/>
    <property type="project" value="TreeGrafter"/>
</dbReference>
<evidence type="ECO:0000313" key="11">
    <source>
        <dbReference type="Proteomes" id="UP000756132"/>
    </source>
</evidence>
<gene>
    <name evidence="10" type="ORF">CLAFUR5_05058</name>
</gene>
<dbReference type="InterPro" id="IPR034294">
    <property type="entry name" value="Aquaporin_transptr"/>
</dbReference>
<evidence type="ECO:0000256" key="4">
    <source>
        <dbReference type="ARBA" id="ARBA00022737"/>
    </source>
</evidence>
<dbReference type="PANTHER" id="PTHR19139">
    <property type="entry name" value="AQUAPORIN TRANSPORTER"/>
    <property type="match status" value="1"/>
</dbReference>
<dbReference type="AlphaFoldDB" id="A0A9Q8LFK1"/>
<feature type="transmembrane region" description="Helical" evidence="9">
    <location>
        <begin position="52"/>
        <end position="74"/>
    </location>
</feature>
<feature type="transmembrane region" description="Helical" evidence="9">
    <location>
        <begin position="86"/>
        <end position="106"/>
    </location>
</feature>
<dbReference type="Gene3D" id="1.20.1080.10">
    <property type="entry name" value="Glycerol uptake facilitator protein"/>
    <property type="match status" value="1"/>
</dbReference>
<accession>A0A9Q8LFK1</accession>
<dbReference type="Proteomes" id="UP000756132">
    <property type="component" value="Chromosome 4"/>
</dbReference>
<comment type="catalytic activity">
    <reaction evidence="7">
        <text>H2O(in) = H2O(out)</text>
        <dbReference type="Rhea" id="RHEA:29667"/>
        <dbReference type="ChEBI" id="CHEBI:15377"/>
    </reaction>
</comment>
<keyword evidence="6 9" id="KW-0472">Membrane</keyword>
<feature type="transmembrane region" description="Helical" evidence="9">
    <location>
        <begin position="174"/>
        <end position="194"/>
    </location>
</feature>
<evidence type="ECO:0000256" key="2">
    <source>
        <dbReference type="ARBA" id="ARBA00006175"/>
    </source>
</evidence>
<dbReference type="OrthoDB" id="3222at2759"/>
<name>A0A9Q8LFK1_PASFU</name>
<evidence type="ECO:0000256" key="7">
    <source>
        <dbReference type="ARBA" id="ARBA00034651"/>
    </source>
</evidence>
<feature type="transmembrane region" description="Helical" evidence="9">
    <location>
        <begin position="201"/>
        <end position="221"/>
    </location>
</feature>
<dbReference type="GO" id="GO:0005886">
    <property type="term" value="C:plasma membrane"/>
    <property type="evidence" value="ECO:0007669"/>
    <property type="project" value="TreeGrafter"/>
</dbReference>
<dbReference type="PANTHER" id="PTHR19139:SF283">
    <property type="entry name" value="AQUAPORIN"/>
    <property type="match status" value="1"/>
</dbReference>
<evidence type="ECO:0000256" key="5">
    <source>
        <dbReference type="ARBA" id="ARBA00022989"/>
    </source>
</evidence>
<keyword evidence="8" id="KW-0813">Transport</keyword>
<evidence type="ECO:0000313" key="10">
    <source>
        <dbReference type="EMBL" id="UJO16565.1"/>
    </source>
</evidence>
<keyword evidence="5 9" id="KW-1133">Transmembrane helix</keyword>
<dbReference type="InterPro" id="IPR000425">
    <property type="entry name" value="MIP"/>
</dbReference>
<dbReference type="InterPro" id="IPR023271">
    <property type="entry name" value="Aquaporin-like"/>
</dbReference>
<comment type="subcellular location">
    <subcellularLocation>
        <location evidence="1">Membrane</location>
        <topology evidence="1">Multi-pass membrane protein</topology>
    </subcellularLocation>
</comment>
<keyword evidence="4" id="KW-0677">Repeat</keyword>
<proteinExistence type="inferred from homology"/>
<evidence type="ECO:0000256" key="6">
    <source>
        <dbReference type="ARBA" id="ARBA00023136"/>
    </source>
</evidence>
<dbReference type="SUPFAM" id="SSF81338">
    <property type="entry name" value="Aquaporin-like"/>
    <property type="match status" value="1"/>
</dbReference>